<name>A0A2V1DE03_9PLEO</name>
<evidence type="ECO:0000313" key="2">
    <source>
        <dbReference type="Proteomes" id="UP000244855"/>
    </source>
</evidence>
<organism evidence="1 2">
    <name type="scientific">Periconia macrospinosa</name>
    <dbReference type="NCBI Taxonomy" id="97972"/>
    <lineage>
        <taxon>Eukaryota</taxon>
        <taxon>Fungi</taxon>
        <taxon>Dikarya</taxon>
        <taxon>Ascomycota</taxon>
        <taxon>Pezizomycotina</taxon>
        <taxon>Dothideomycetes</taxon>
        <taxon>Pleosporomycetidae</taxon>
        <taxon>Pleosporales</taxon>
        <taxon>Massarineae</taxon>
        <taxon>Periconiaceae</taxon>
        <taxon>Periconia</taxon>
    </lineage>
</organism>
<proteinExistence type="predicted"/>
<dbReference type="EMBL" id="KZ805497">
    <property type="protein sequence ID" value="PVH95409.1"/>
    <property type="molecule type" value="Genomic_DNA"/>
</dbReference>
<keyword evidence="2" id="KW-1185">Reference proteome</keyword>
<gene>
    <name evidence="1" type="ORF">DM02DRAFT_149383</name>
</gene>
<protein>
    <submittedName>
        <fullName evidence="1">Uncharacterized protein</fullName>
    </submittedName>
</protein>
<sequence length="85" mass="9530">MRKQQRPSLMCHSIDDALSREVRAVDDGGVVDYPQLVTVYVCTTVYAYICSAAALKTTLKSFISRCEDTNTITRTYPSMLYPKGD</sequence>
<evidence type="ECO:0000313" key="1">
    <source>
        <dbReference type="EMBL" id="PVH95409.1"/>
    </source>
</evidence>
<reference evidence="1 2" key="1">
    <citation type="journal article" date="2018" name="Sci. Rep.">
        <title>Comparative genomics provides insights into the lifestyle and reveals functional heterogeneity of dark septate endophytic fungi.</title>
        <authorList>
            <person name="Knapp D.G."/>
            <person name="Nemeth J.B."/>
            <person name="Barry K."/>
            <person name="Hainaut M."/>
            <person name="Henrissat B."/>
            <person name="Johnson J."/>
            <person name="Kuo A."/>
            <person name="Lim J.H.P."/>
            <person name="Lipzen A."/>
            <person name="Nolan M."/>
            <person name="Ohm R.A."/>
            <person name="Tamas L."/>
            <person name="Grigoriev I.V."/>
            <person name="Spatafora J.W."/>
            <person name="Nagy L.G."/>
            <person name="Kovacs G.M."/>
        </authorList>
    </citation>
    <scope>NUCLEOTIDE SEQUENCE [LARGE SCALE GENOMIC DNA]</scope>
    <source>
        <strain evidence="1 2">DSE2036</strain>
    </source>
</reference>
<dbReference type="AlphaFoldDB" id="A0A2V1DE03"/>
<accession>A0A2V1DE03</accession>
<dbReference type="Proteomes" id="UP000244855">
    <property type="component" value="Unassembled WGS sequence"/>
</dbReference>